<organism evidence="2 3">
    <name type="scientific">Postia placenta MAD-698-R-SB12</name>
    <dbReference type="NCBI Taxonomy" id="670580"/>
    <lineage>
        <taxon>Eukaryota</taxon>
        <taxon>Fungi</taxon>
        <taxon>Dikarya</taxon>
        <taxon>Basidiomycota</taxon>
        <taxon>Agaricomycotina</taxon>
        <taxon>Agaricomycetes</taxon>
        <taxon>Polyporales</taxon>
        <taxon>Adustoporiaceae</taxon>
        <taxon>Rhodonia</taxon>
    </lineage>
</organism>
<sequence>MTSVSTTEPQSLFRMARSKLQSAIGSGVKDTCSLYRWVLLKNSMTHSTPSDAAAASSDKADVTCVYRPDVDQGREEDDEDAFMFPDPGEADAANPEQAWVNSLLESLGDEDDDLVEEGTVSVTACPVDDDDEPLSPLCSPMSSSDDLVSHSSYYCNPHAIPFPYPIPYPPLRDSPLSPWLEGESSRDSLIDARPPLYHDPLPYYNVDDTEDLPVPDAIEDTSDDESDAPCTPFEQSTSSLSPVDPAFIPLPPERRVHSLQPQVYIDTDDSYFYPFELDPVPPHDANAVDPARAFHPSVYQEC</sequence>
<name>A0A1X6N8Q0_9APHY</name>
<dbReference type="GeneID" id="36327539"/>
<proteinExistence type="predicted"/>
<keyword evidence="3" id="KW-1185">Reference proteome</keyword>
<dbReference type="STRING" id="670580.A0A1X6N8Q0"/>
<feature type="region of interest" description="Disordered" evidence="1">
    <location>
        <begin position="206"/>
        <end position="243"/>
    </location>
</feature>
<accession>A0A1X6N8Q0</accession>
<evidence type="ECO:0000313" key="3">
    <source>
        <dbReference type="Proteomes" id="UP000194127"/>
    </source>
</evidence>
<gene>
    <name evidence="2" type="ORF">POSPLADRAFT_1073289</name>
</gene>
<dbReference type="RefSeq" id="XP_024341775.1">
    <property type="nucleotide sequence ID" value="XM_024482590.1"/>
</dbReference>
<dbReference type="EMBL" id="KZ110593">
    <property type="protein sequence ID" value="OSX64981.1"/>
    <property type="molecule type" value="Genomic_DNA"/>
</dbReference>
<dbReference type="OrthoDB" id="3263748at2759"/>
<dbReference type="Proteomes" id="UP000194127">
    <property type="component" value="Unassembled WGS sequence"/>
</dbReference>
<reference evidence="2 3" key="1">
    <citation type="submission" date="2017-04" db="EMBL/GenBank/DDBJ databases">
        <title>Genome Sequence of the Model Brown-Rot Fungus Postia placenta SB12.</title>
        <authorList>
            <consortium name="DOE Joint Genome Institute"/>
            <person name="Gaskell J."/>
            <person name="Kersten P."/>
            <person name="Larrondo L.F."/>
            <person name="Canessa P."/>
            <person name="Martinez D."/>
            <person name="Hibbett D."/>
            <person name="Schmoll M."/>
            <person name="Kubicek C.P."/>
            <person name="Martinez A.T."/>
            <person name="Yadav J."/>
            <person name="Master E."/>
            <person name="Magnuson J.K."/>
            <person name="James T."/>
            <person name="Yaver D."/>
            <person name="Berka R."/>
            <person name="Labutti K."/>
            <person name="Lipzen A."/>
            <person name="Aerts A."/>
            <person name="Barry K."/>
            <person name="Henrissat B."/>
            <person name="Blanchette R."/>
            <person name="Grigoriev I."/>
            <person name="Cullen D."/>
        </authorList>
    </citation>
    <scope>NUCLEOTIDE SEQUENCE [LARGE SCALE GENOMIC DNA]</scope>
    <source>
        <strain evidence="2 3">MAD-698-R-SB12</strain>
    </source>
</reference>
<evidence type="ECO:0000313" key="2">
    <source>
        <dbReference type="EMBL" id="OSX64981.1"/>
    </source>
</evidence>
<protein>
    <submittedName>
        <fullName evidence="2">Uncharacterized protein</fullName>
    </submittedName>
</protein>
<feature type="compositionally biased region" description="Acidic residues" evidence="1">
    <location>
        <begin position="207"/>
        <end position="227"/>
    </location>
</feature>
<dbReference type="AlphaFoldDB" id="A0A1X6N8Q0"/>
<evidence type="ECO:0000256" key="1">
    <source>
        <dbReference type="SAM" id="MobiDB-lite"/>
    </source>
</evidence>
<feature type="region of interest" description="Disordered" evidence="1">
    <location>
        <begin position="72"/>
        <end position="93"/>
    </location>
</feature>